<evidence type="ECO:0000313" key="2">
    <source>
        <dbReference type="EMBL" id="OGM01515.1"/>
    </source>
</evidence>
<dbReference type="Gene3D" id="2.60.200.40">
    <property type="match status" value="1"/>
</dbReference>
<dbReference type="InterPro" id="IPR016064">
    <property type="entry name" value="NAD/diacylglycerol_kinase_sf"/>
</dbReference>
<reference evidence="2 3" key="1">
    <citation type="journal article" date="2016" name="Nat. Commun.">
        <title>Thousands of microbial genomes shed light on interconnected biogeochemical processes in an aquifer system.</title>
        <authorList>
            <person name="Anantharaman K."/>
            <person name="Brown C.T."/>
            <person name="Hug L.A."/>
            <person name="Sharon I."/>
            <person name="Castelle C.J."/>
            <person name="Probst A.J."/>
            <person name="Thomas B.C."/>
            <person name="Singh A."/>
            <person name="Wilkins M.J."/>
            <person name="Karaoz U."/>
            <person name="Brodie E.L."/>
            <person name="Williams K.H."/>
            <person name="Hubbard S.S."/>
            <person name="Banfield J.F."/>
        </authorList>
    </citation>
    <scope>NUCLEOTIDE SEQUENCE [LARGE SCALE GENOMIC DNA]</scope>
</reference>
<name>A0A1F7WHH7_9BACT</name>
<evidence type="ECO:0000259" key="1">
    <source>
        <dbReference type="Pfam" id="PF00781"/>
    </source>
</evidence>
<dbReference type="Gene3D" id="3.40.50.10330">
    <property type="entry name" value="Probable inorganic polyphosphate/atp-NAD kinase, domain 1"/>
    <property type="match status" value="1"/>
</dbReference>
<protein>
    <recommendedName>
        <fullName evidence="1">DAGKc domain-containing protein</fullName>
    </recommendedName>
</protein>
<proteinExistence type="predicted"/>
<dbReference type="AlphaFoldDB" id="A0A1F7WHH7"/>
<evidence type="ECO:0000313" key="3">
    <source>
        <dbReference type="Proteomes" id="UP000176988"/>
    </source>
</evidence>
<dbReference type="InterPro" id="IPR017438">
    <property type="entry name" value="ATP-NAD_kinase_N"/>
</dbReference>
<feature type="domain" description="DAGKc" evidence="1">
    <location>
        <begin position="13"/>
        <end position="122"/>
    </location>
</feature>
<dbReference type="Pfam" id="PF00781">
    <property type="entry name" value="DAGK_cat"/>
    <property type="match status" value="1"/>
</dbReference>
<organism evidence="2 3">
    <name type="scientific">Candidatus Uhrbacteria bacterium RIFOXYC2_FULL_47_19</name>
    <dbReference type="NCBI Taxonomy" id="1802424"/>
    <lineage>
        <taxon>Bacteria</taxon>
        <taxon>Candidatus Uhriibacteriota</taxon>
    </lineage>
</organism>
<dbReference type="EMBL" id="MGFG01000006">
    <property type="protein sequence ID" value="OGM01515.1"/>
    <property type="molecule type" value="Genomic_DNA"/>
</dbReference>
<dbReference type="STRING" id="1802424.A2480_00315"/>
<gene>
    <name evidence="2" type="ORF">A2480_00315</name>
</gene>
<accession>A0A1F7WHH7</accession>
<dbReference type="Proteomes" id="UP000176988">
    <property type="component" value="Unassembled WGS sequence"/>
</dbReference>
<sequence>MYFYIYDSFLTLKKHTRTLAEVETRLTDLGISGKIGRLSPFTSAKGLIRDEVRRGTQTIVAVGNDETVSKIVEGIGGEKITLGIIPIGEPTYIAESLGIPYGEGACDVLSKRVTQKIDLGRVNGRFFLSSLRIPGGRVTIVGGDGKYRITTPADDCEIVVSNLRSGELLGVDHETANVPGDPMDGLLDALIMPRVTSLLGRRRPLGSSSIITLKKLDISSDEPIDAIADGYHFVQEHLEIDVVPDCLKVITGRERVFAR</sequence>
<dbReference type="GO" id="GO:0016301">
    <property type="term" value="F:kinase activity"/>
    <property type="evidence" value="ECO:0007669"/>
    <property type="project" value="InterPro"/>
</dbReference>
<dbReference type="SUPFAM" id="SSF111331">
    <property type="entry name" value="NAD kinase/diacylglycerol kinase-like"/>
    <property type="match status" value="1"/>
</dbReference>
<comment type="caution">
    <text evidence="2">The sequence shown here is derived from an EMBL/GenBank/DDBJ whole genome shotgun (WGS) entry which is preliminary data.</text>
</comment>
<dbReference type="InterPro" id="IPR001206">
    <property type="entry name" value="Diacylglycerol_kinase_cat_dom"/>
</dbReference>